<dbReference type="InterPro" id="IPR001647">
    <property type="entry name" value="HTH_TetR"/>
</dbReference>
<dbReference type="AlphaFoldDB" id="A0A081B8U3"/>
<dbReference type="Pfam" id="PF00440">
    <property type="entry name" value="TetR_N"/>
    <property type="match status" value="1"/>
</dbReference>
<keyword evidence="2 4" id="KW-0238">DNA-binding</keyword>
<dbReference type="SUPFAM" id="SSF48498">
    <property type="entry name" value="Tetracyclin repressor-like, C-terminal domain"/>
    <property type="match status" value="1"/>
</dbReference>
<dbReference type="PANTHER" id="PTHR47506">
    <property type="entry name" value="TRANSCRIPTIONAL REGULATORY PROTEIN"/>
    <property type="match status" value="1"/>
</dbReference>
<dbReference type="Gene3D" id="1.10.10.60">
    <property type="entry name" value="Homeodomain-like"/>
    <property type="match status" value="1"/>
</dbReference>
<dbReference type="PROSITE" id="PS50977">
    <property type="entry name" value="HTH_TETR_2"/>
    <property type="match status" value="1"/>
</dbReference>
<dbReference type="Proteomes" id="UP000028702">
    <property type="component" value="Unassembled WGS sequence"/>
</dbReference>
<gene>
    <name evidence="6" type="ORF">M2A_0960</name>
</gene>
<dbReference type="eggNOG" id="COG1309">
    <property type="taxonomic scope" value="Bacteria"/>
</dbReference>
<dbReference type="SUPFAM" id="SSF46689">
    <property type="entry name" value="Homeodomain-like"/>
    <property type="match status" value="1"/>
</dbReference>
<keyword evidence="1" id="KW-0805">Transcription regulation</keyword>
<dbReference type="GO" id="GO:0003677">
    <property type="term" value="F:DNA binding"/>
    <property type="evidence" value="ECO:0007669"/>
    <property type="project" value="UniProtKB-UniRule"/>
</dbReference>
<reference evidence="6 7" key="1">
    <citation type="submission" date="2014-07" db="EMBL/GenBank/DDBJ databases">
        <title>Tepidicaulis marinum gen. nov., sp. nov., a novel marine bacterium denitrifying nitrate to nitrous oxide strictly under microaerobic conditions.</title>
        <authorList>
            <person name="Takeuchi M."/>
            <person name="Yamagishi T."/>
            <person name="Kamagata Y."/>
            <person name="Oshima K."/>
            <person name="Hattori M."/>
            <person name="Katayama T."/>
            <person name="Hanada S."/>
            <person name="Tamaki H."/>
            <person name="Marumo K."/>
            <person name="Maeda H."/>
            <person name="Nedachi M."/>
            <person name="Iwasaki W."/>
            <person name="Suwa Y."/>
            <person name="Sakata S."/>
        </authorList>
    </citation>
    <scope>NUCLEOTIDE SEQUENCE [LARGE SCALE GENOMIC DNA]</scope>
    <source>
        <strain evidence="6 7">MA2</strain>
    </source>
</reference>
<evidence type="ECO:0000313" key="7">
    <source>
        <dbReference type="Proteomes" id="UP000028702"/>
    </source>
</evidence>
<proteinExistence type="predicted"/>
<evidence type="ECO:0000313" key="6">
    <source>
        <dbReference type="EMBL" id="GAK44461.1"/>
    </source>
</evidence>
<name>A0A081B8U3_9HYPH</name>
<evidence type="ECO:0000256" key="3">
    <source>
        <dbReference type="ARBA" id="ARBA00023163"/>
    </source>
</evidence>
<evidence type="ECO:0000256" key="2">
    <source>
        <dbReference type="ARBA" id="ARBA00023125"/>
    </source>
</evidence>
<dbReference type="STRING" id="1333998.M2A_0960"/>
<comment type="caution">
    <text evidence="6">The sequence shown here is derived from an EMBL/GenBank/DDBJ whole genome shotgun (WGS) entry which is preliminary data.</text>
</comment>
<keyword evidence="7" id="KW-1185">Reference proteome</keyword>
<accession>A0A081B8U3</accession>
<evidence type="ECO:0000259" key="5">
    <source>
        <dbReference type="PROSITE" id="PS50977"/>
    </source>
</evidence>
<sequence>MNAKEHKPSGKRAESKDESRQRILAAAADMLREEGGGGFSVADVMARAGLTHGAFYSHFPDKDALIEAAFRAAFNYRESWLAAAESAPAHERVPRLLKGYLNAKHRDRPAAGCAFAACAQEFAHGTADQRRAFADEIETTLNRLTALLGDKDGNADAASCESEVIGLLSLCVGAMSLARAVDDPALSNRILEAALTYGRQQPA</sequence>
<evidence type="ECO:0000256" key="4">
    <source>
        <dbReference type="PROSITE-ProRule" id="PRU00335"/>
    </source>
</evidence>
<dbReference type="EMBL" id="BBIO01000003">
    <property type="protein sequence ID" value="GAK44461.1"/>
    <property type="molecule type" value="Genomic_DNA"/>
</dbReference>
<dbReference type="Gene3D" id="1.10.357.10">
    <property type="entry name" value="Tetracycline Repressor, domain 2"/>
    <property type="match status" value="1"/>
</dbReference>
<dbReference type="RefSeq" id="WP_045443851.1">
    <property type="nucleotide sequence ID" value="NZ_BBIO01000003.1"/>
</dbReference>
<dbReference type="PANTHER" id="PTHR47506:SF7">
    <property type="entry name" value="TRANSCRIPTIONAL REGULATORY PROTEIN"/>
    <property type="match status" value="1"/>
</dbReference>
<organism evidence="6 7">
    <name type="scientific">Tepidicaulis marinus</name>
    <dbReference type="NCBI Taxonomy" id="1333998"/>
    <lineage>
        <taxon>Bacteria</taxon>
        <taxon>Pseudomonadati</taxon>
        <taxon>Pseudomonadota</taxon>
        <taxon>Alphaproteobacteria</taxon>
        <taxon>Hyphomicrobiales</taxon>
        <taxon>Parvibaculaceae</taxon>
        <taxon>Tepidicaulis</taxon>
    </lineage>
</organism>
<feature type="DNA-binding region" description="H-T-H motif" evidence="4">
    <location>
        <begin position="40"/>
        <end position="59"/>
    </location>
</feature>
<evidence type="ECO:0000256" key="1">
    <source>
        <dbReference type="ARBA" id="ARBA00023015"/>
    </source>
</evidence>
<dbReference type="PRINTS" id="PR00455">
    <property type="entry name" value="HTHTETR"/>
</dbReference>
<feature type="domain" description="HTH tetR-type" evidence="5">
    <location>
        <begin position="17"/>
        <end position="77"/>
    </location>
</feature>
<keyword evidence="3" id="KW-0804">Transcription</keyword>
<protein>
    <submittedName>
        <fullName evidence="6">Transcriptional regulator, TetR family</fullName>
    </submittedName>
</protein>
<dbReference type="InterPro" id="IPR009057">
    <property type="entry name" value="Homeodomain-like_sf"/>
</dbReference>
<dbReference type="InterPro" id="IPR036271">
    <property type="entry name" value="Tet_transcr_reg_TetR-rel_C_sf"/>
</dbReference>